<sequence>MRLANNLITLASPLKVVICLMSSMARRAELQTISRATDLFSVCSLCTFAHLEQISFK</sequence>
<reference evidence="1" key="2">
    <citation type="journal article" date="2015" name="Fish Shellfish Immunol.">
        <title>Early steps in the European eel (Anguilla anguilla)-Vibrio vulnificus interaction in the gills: Role of the RtxA13 toxin.</title>
        <authorList>
            <person name="Callol A."/>
            <person name="Pajuelo D."/>
            <person name="Ebbesson L."/>
            <person name="Teles M."/>
            <person name="MacKenzie S."/>
            <person name="Amaro C."/>
        </authorList>
    </citation>
    <scope>NUCLEOTIDE SEQUENCE</scope>
</reference>
<accession>A0A0E9UU98</accession>
<organism evidence="1">
    <name type="scientific">Anguilla anguilla</name>
    <name type="common">European freshwater eel</name>
    <name type="synonym">Muraena anguilla</name>
    <dbReference type="NCBI Taxonomy" id="7936"/>
    <lineage>
        <taxon>Eukaryota</taxon>
        <taxon>Metazoa</taxon>
        <taxon>Chordata</taxon>
        <taxon>Craniata</taxon>
        <taxon>Vertebrata</taxon>
        <taxon>Euteleostomi</taxon>
        <taxon>Actinopterygii</taxon>
        <taxon>Neopterygii</taxon>
        <taxon>Teleostei</taxon>
        <taxon>Anguilliformes</taxon>
        <taxon>Anguillidae</taxon>
        <taxon>Anguilla</taxon>
    </lineage>
</organism>
<name>A0A0E9UU98_ANGAN</name>
<dbReference type="AlphaFoldDB" id="A0A0E9UU98"/>
<protein>
    <submittedName>
        <fullName evidence="1">Uncharacterized protein</fullName>
    </submittedName>
</protein>
<evidence type="ECO:0000313" key="1">
    <source>
        <dbReference type="EMBL" id="JAH69316.1"/>
    </source>
</evidence>
<dbReference type="EMBL" id="GBXM01039261">
    <property type="protein sequence ID" value="JAH69316.1"/>
    <property type="molecule type" value="Transcribed_RNA"/>
</dbReference>
<reference evidence="1" key="1">
    <citation type="submission" date="2014-11" db="EMBL/GenBank/DDBJ databases">
        <authorList>
            <person name="Amaro Gonzalez C."/>
        </authorList>
    </citation>
    <scope>NUCLEOTIDE SEQUENCE</scope>
</reference>
<proteinExistence type="predicted"/>